<comment type="subcellular location">
    <subcellularLocation>
        <location evidence="3">Membrane</location>
        <topology evidence="3">Multi-pass membrane protein</topology>
    </subcellularLocation>
</comment>
<sequence length="134" mass="14695">MSKVTATRARPLSPHLTVYRWPITMTMSILHRVTGGALYFGTLLVAWWLVAAAASESYFEFVNSIFGSWIGRLILFGYTWALVHHLLGGVRHLVWDTGAGLEKHTASRIASATVAGSVVLTALIWFAGYAARGF</sequence>
<dbReference type="PROSITE" id="PS01001">
    <property type="entry name" value="SDH_CYT_2"/>
    <property type="match status" value="1"/>
</dbReference>
<comment type="similarity">
    <text evidence="4">Belongs to the cytochrome b560 family.</text>
</comment>
<comment type="cofactor">
    <cofactor evidence="1">
        <name>heme</name>
        <dbReference type="ChEBI" id="CHEBI:30413"/>
    </cofactor>
</comment>
<name>A0ABV3QY23_9HYPH</name>
<dbReference type="EMBL" id="JBFOCI010000002">
    <property type="protein sequence ID" value="MEW9805828.1"/>
    <property type="molecule type" value="Genomic_DNA"/>
</dbReference>
<keyword evidence="8" id="KW-0479">Metal-binding</keyword>
<evidence type="ECO:0000256" key="4">
    <source>
        <dbReference type="ARBA" id="ARBA00007244"/>
    </source>
</evidence>
<comment type="function">
    <text evidence="2">Membrane-anchoring subunit of succinate dehydrogenase (SDH).</text>
</comment>
<dbReference type="Gene3D" id="1.20.1300.10">
    <property type="entry name" value="Fumarate reductase/succinate dehydrogenase, transmembrane subunit"/>
    <property type="match status" value="1"/>
</dbReference>
<keyword evidence="15" id="KW-1185">Reference proteome</keyword>
<keyword evidence="11 13" id="KW-0472">Membrane</keyword>
<evidence type="ECO:0000256" key="1">
    <source>
        <dbReference type="ARBA" id="ARBA00001971"/>
    </source>
</evidence>
<dbReference type="NCBIfam" id="TIGR02970">
    <property type="entry name" value="succ_dehyd_cytB"/>
    <property type="match status" value="1"/>
</dbReference>
<dbReference type="CDD" id="cd03499">
    <property type="entry name" value="SQR_TypeC_SdhC"/>
    <property type="match status" value="1"/>
</dbReference>
<dbReference type="PANTHER" id="PTHR10978">
    <property type="entry name" value="SUCCINATE DEHYDROGENASE CYTOCHROME B560 SUBUNIT"/>
    <property type="match status" value="1"/>
</dbReference>
<dbReference type="PANTHER" id="PTHR10978:SF5">
    <property type="entry name" value="SUCCINATE DEHYDROGENASE CYTOCHROME B560 SUBUNIT, MITOCHONDRIAL"/>
    <property type="match status" value="1"/>
</dbReference>
<evidence type="ECO:0000313" key="15">
    <source>
        <dbReference type="Proteomes" id="UP001556196"/>
    </source>
</evidence>
<accession>A0ABV3QY23</accession>
<dbReference type="InterPro" id="IPR018495">
    <property type="entry name" value="Succ_DH_cyt_bsu_CS"/>
</dbReference>
<evidence type="ECO:0000256" key="10">
    <source>
        <dbReference type="ARBA" id="ARBA00023004"/>
    </source>
</evidence>
<evidence type="ECO:0000256" key="13">
    <source>
        <dbReference type="SAM" id="Phobius"/>
    </source>
</evidence>
<evidence type="ECO:0000256" key="5">
    <source>
        <dbReference type="ARBA" id="ARBA00020076"/>
    </source>
</evidence>
<evidence type="ECO:0000256" key="6">
    <source>
        <dbReference type="ARBA" id="ARBA00022617"/>
    </source>
</evidence>
<keyword evidence="6" id="KW-0349">Heme</keyword>
<dbReference type="Proteomes" id="UP001556196">
    <property type="component" value="Unassembled WGS sequence"/>
</dbReference>
<protein>
    <recommendedName>
        <fullName evidence="5">Succinate dehydrogenase cytochrome b556 subunit</fullName>
    </recommendedName>
</protein>
<keyword evidence="10" id="KW-0408">Iron</keyword>
<dbReference type="Pfam" id="PF01127">
    <property type="entry name" value="Sdh_cyt"/>
    <property type="match status" value="1"/>
</dbReference>
<gene>
    <name evidence="14" type="primary">sdhC</name>
    <name evidence="14" type="ORF">ABUE31_07530</name>
</gene>
<dbReference type="RefSeq" id="WP_367722912.1">
    <property type="nucleotide sequence ID" value="NZ_JBFOCI010000002.1"/>
</dbReference>
<organism evidence="14 15">
    <name type="scientific">Mesorhizobium marinum</name>
    <dbReference type="NCBI Taxonomy" id="3228790"/>
    <lineage>
        <taxon>Bacteria</taxon>
        <taxon>Pseudomonadati</taxon>
        <taxon>Pseudomonadota</taxon>
        <taxon>Alphaproteobacteria</taxon>
        <taxon>Hyphomicrobiales</taxon>
        <taxon>Phyllobacteriaceae</taxon>
        <taxon>Mesorhizobium</taxon>
    </lineage>
</organism>
<evidence type="ECO:0000256" key="2">
    <source>
        <dbReference type="ARBA" id="ARBA00004050"/>
    </source>
</evidence>
<reference evidence="14 15" key="1">
    <citation type="submission" date="2024-06" db="EMBL/GenBank/DDBJ databases">
        <authorList>
            <person name="Tuo L."/>
        </authorList>
    </citation>
    <scope>NUCLEOTIDE SEQUENCE [LARGE SCALE GENOMIC DNA]</scope>
    <source>
        <strain evidence="14 15">ZMM04-5</strain>
    </source>
</reference>
<evidence type="ECO:0000256" key="12">
    <source>
        <dbReference type="ARBA" id="ARBA00025912"/>
    </source>
</evidence>
<dbReference type="SUPFAM" id="SSF81343">
    <property type="entry name" value="Fumarate reductase respiratory complex transmembrane subunits"/>
    <property type="match status" value="1"/>
</dbReference>
<evidence type="ECO:0000256" key="7">
    <source>
        <dbReference type="ARBA" id="ARBA00022692"/>
    </source>
</evidence>
<keyword evidence="9 13" id="KW-1133">Transmembrane helix</keyword>
<dbReference type="PROSITE" id="PS01000">
    <property type="entry name" value="SDH_CYT_1"/>
    <property type="match status" value="1"/>
</dbReference>
<keyword evidence="7 13" id="KW-0812">Transmembrane</keyword>
<evidence type="ECO:0000313" key="14">
    <source>
        <dbReference type="EMBL" id="MEW9805828.1"/>
    </source>
</evidence>
<comment type="subunit">
    <text evidence="12">Part of an enzyme complex containing four subunits: a flavoprotein, an iron-sulfur protein, plus two membrane-anchoring proteins, SdhC and SdhD. The complex can form homotrimers.</text>
</comment>
<dbReference type="PIRSF" id="PIRSF000178">
    <property type="entry name" value="SDH_cyt_b560"/>
    <property type="match status" value="1"/>
</dbReference>
<evidence type="ECO:0000256" key="9">
    <source>
        <dbReference type="ARBA" id="ARBA00022989"/>
    </source>
</evidence>
<evidence type="ECO:0000256" key="11">
    <source>
        <dbReference type="ARBA" id="ARBA00023136"/>
    </source>
</evidence>
<dbReference type="InterPro" id="IPR014314">
    <property type="entry name" value="Succ_DH_cytb556"/>
</dbReference>
<dbReference type="InterPro" id="IPR000701">
    <property type="entry name" value="SuccDH_FuR_B_TM-su"/>
</dbReference>
<dbReference type="InterPro" id="IPR034804">
    <property type="entry name" value="SQR/QFR_C/D"/>
</dbReference>
<comment type="caution">
    <text evidence="14">The sequence shown here is derived from an EMBL/GenBank/DDBJ whole genome shotgun (WGS) entry which is preliminary data.</text>
</comment>
<feature type="transmembrane region" description="Helical" evidence="13">
    <location>
        <begin position="109"/>
        <end position="131"/>
    </location>
</feature>
<proteinExistence type="inferred from homology"/>
<feature type="transmembrane region" description="Helical" evidence="13">
    <location>
        <begin position="69"/>
        <end position="88"/>
    </location>
</feature>
<feature type="transmembrane region" description="Helical" evidence="13">
    <location>
        <begin position="29"/>
        <end position="49"/>
    </location>
</feature>
<evidence type="ECO:0000256" key="3">
    <source>
        <dbReference type="ARBA" id="ARBA00004141"/>
    </source>
</evidence>
<evidence type="ECO:0000256" key="8">
    <source>
        <dbReference type="ARBA" id="ARBA00022723"/>
    </source>
</evidence>